<feature type="binding site" description="axial binding residue" evidence="6">
    <location>
        <position position="367"/>
    </location>
    <ligand>
        <name>heme</name>
        <dbReference type="ChEBI" id="CHEBI:30413"/>
    </ligand>
    <ligandPart>
        <name>Fe</name>
        <dbReference type="ChEBI" id="CHEBI:18248"/>
    </ligandPart>
</feature>
<organism evidence="7 8">
    <name type="scientific">Rudanella paleaurantiibacter</name>
    <dbReference type="NCBI Taxonomy" id="2614655"/>
    <lineage>
        <taxon>Bacteria</taxon>
        <taxon>Pseudomonadati</taxon>
        <taxon>Bacteroidota</taxon>
        <taxon>Cytophagia</taxon>
        <taxon>Cytophagales</taxon>
        <taxon>Cytophagaceae</taxon>
        <taxon>Rudanella</taxon>
    </lineage>
</organism>
<comment type="similarity">
    <text evidence="1">Belongs to the cytochrome P450 family.</text>
</comment>
<accession>A0A7J5U446</accession>
<proteinExistence type="inferred from homology"/>
<dbReference type="CDD" id="cd11067">
    <property type="entry name" value="CYP152"/>
    <property type="match status" value="1"/>
</dbReference>
<evidence type="ECO:0000256" key="3">
    <source>
        <dbReference type="ARBA" id="ARBA00022723"/>
    </source>
</evidence>
<keyword evidence="5 6" id="KW-0408">Iron</keyword>
<dbReference type="InterPro" id="IPR002401">
    <property type="entry name" value="Cyt_P450_E_grp-I"/>
</dbReference>
<dbReference type="EMBL" id="WELI01000001">
    <property type="protein sequence ID" value="KAB7732535.1"/>
    <property type="molecule type" value="Genomic_DNA"/>
</dbReference>
<evidence type="ECO:0000256" key="6">
    <source>
        <dbReference type="PIRSR" id="PIRSR602401-1"/>
    </source>
</evidence>
<keyword evidence="4" id="KW-0560">Oxidoreductase</keyword>
<dbReference type="GO" id="GO:0020037">
    <property type="term" value="F:heme binding"/>
    <property type="evidence" value="ECO:0007669"/>
    <property type="project" value="InterPro"/>
</dbReference>
<sequence length="427" mass="49479">MATIPREKSFDSSIALLRDGFRFIQKRCQHHHSDVFSTRFVFQPTICLTGEDGARLFYDTSRFIRKGAVPEPIQHTLLGEQSVMTLDDELHRQRKQLFMAILAPDNFRVLLKHMADGWQTATKRWARTNEPVILMEQTQQLLCRAVCDWVGMPLPDREVAHRSRDMARMVDAFGGIGLRHLRGRWARYRTERWARHFIEQVRKGNQLVATGSPAHRIATHREPNEQGKMRHLSAQLAGVELINLIRPTVAISWYITFAALALHEHPAWRHRLQTATDTELGWFANEVRRYYPFAPMTGARVRQAFVWRGFRFPKETLVLLDLYGTNHDTRLWENPDRFWPERFAEHTANSFNFIPQGGGDYLGGHRCAGEALTQEAIKLALRFLTRQITYEVPAQNLGFSLSRMPTHPRSGFVMTNIRLTSAAREER</sequence>
<dbReference type="GO" id="GO:0005506">
    <property type="term" value="F:iron ion binding"/>
    <property type="evidence" value="ECO:0007669"/>
    <property type="project" value="InterPro"/>
</dbReference>
<dbReference type="PRINTS" id="PR00463">
    <property type="entry name" value="EP450I"/>
</dbReference>
<evidence type="ECO:0000313" key="8">
    <source>
        <dbReference type="Proteomes" id="UP000488299"/>
    </source>
</evidence>
<evidence type="ECO:0000256" key="2">
    <source>
        <dbReference type="ARBA" id="ARBA00022617"/>
    </source>
</evidence>
<gene>
    <name evidence="7" type="ORF">F5984_00830</name>
</gene>
<keyword evidence="8" id="KW-1185">Reference proteome</keyword>
<dbReference type="GO" id="GO:0016705">
    <property type="term" value="F:oxidoreductase activity, acting on paired donors, with incorporation or reduction of molecular oxygen"/>
    <property type="evidence" value="ECO:0007669"/>
    <property type="project" value="InterPro"/>
</dbReference>
<dbReference type="InterPro" id="IPR050705">
    <property type="entry name" value="Cytochrome_P450_3A"/>
</dbReference>
<dbReference type="GO" id="GO:0004497">
    <property type="term" value="F:monooxygenase activity"/>
    <property type="evidence" value="ECO:0007669"/>
    <property type="project" value="InterPro"/>
</dbReference>
<dbReference type="PANTHER" id="PTHR24302">
    <property type="entry name" value="CYTOCHROME P450 FAMILY 3"/>
    <property type="match status" value="1"/>
</dbReference>
<dbReference type="AlphaFoldDB" id="A0A7J5U446"/>
<evidence type="ECO:0000313" key="7">
    <source>
        <dbReference type="EMBL" id="KAB7732535.1"/>
    </source>
</evidence>
<dbReference type="Proteomes" id="UP000488299">
    <property type="component" value="Unassembled WGS sequence"/>
</dbReference>
<evidence type="ECO:0000256" key="4">
    <source>
        <dbReference type="ARBA" id="ARBA00023002"/>
    </source>
</evidence>
<protein>
    <submittedName>
        <fullName evidence="7">Cytochrome P450</fullName>
    </submittedName>
</protein>
<dbReference type="PANTHER" id="PTHR24302:SF15">
    <property type="entry name" value="FATTY-ACID PEROXYGENASE"/>
    <property type="match status" value="1"/>
</dbReference>
<dbReference type="InterPro" id="IPR001128">
    <property type="entry name" value="Cyt_P450"/>
</dbReference>
<dbReference type="SUPFAM" id="SSF48264">
    <property type="entry name" value="Cytochrome P450"/>
    <property type="match status" value="1"/>
</dbReference>
<dbReference type="InterPro" id="IPR036396">
    <property type="entry name" value="Cyt_P450_sf"/>
</dbReference>
<evidence type="ECO:0000256" key="1">
    <source>
        <dbReference type="ARBA" id="ARBA00010617"/>
    </source>
</evidence>
<keyword evidence="2 6" id="KW-0349">Heme</keyword>
<keyword evidence="3 6" id="KW-0479">Metal-binding</keyword>
<reference evidence="7 8" key="1">
    <citation type="submission" date="2019-10" db="EMBL/GenBank/DDBJ databases">
        <title>Rudanella paleaurantiibacter sp. nov., isolated from sludge.</title>
        <authorList>
            <person name="Xu S.Q."/>
        </authorList>
    </citation>
    <scope>NUCLEOTIDE SEQUENCE [LARGE SCALE GENOMIC DNA]</scope>
    <source>
        <strain evidence="7 8">HX-22-17</strain>
    </source>
</reference>
<comment type="caution">
    <text evidence="7">The sequence shown here is derived from an EMBL/GenBank/DDBJ whole genome shotgun (WGS) entry which is preliminary data.</text>
</comment>
<name>A0A7J5U446_9BACT</name>
<comment type="cofactor">
    <cofactor evidence="6">
        <name>heme</name>
        <dbReference type="ChEBI" id="CHEBI:30413"/>
    </cofactor>
</comment>
<evidence type="ECO:0000256" key="5">
    <source>
        <dbReference type="ARBA" id="ARBA00023004"/>
    </source>
</evidence>
<dbReference type="Pfam" id="PF00067">
    <property type="entry name" value="p450"/>
    <property type="match status" value="1"/>
</dbReference>
<dbReference type="RefSeq" id="WP_152121926.1">
    <property type="nucleotide sequence ID" value="NZ_WELI01000001.1"/>
</dbReference>
<dbReference type="Gene3D" id="1.10.630.10">
    <property type="entry name" value="Cytochrome P450"/>
    <property type="match status" value="1"/>
</dbReference>